<dbReference type="InterPro" id="IPR013783">
    <property type="entry name" value="Ig-like_fold"/>
</dbReference>
<protein>
    <recommendedName>
        <fullName evidence="4">Ig-like domain-containing protein</fullName>
    </recommendedName>
</protein>
<keyword evidence="1" id="KW-0732">Signal</keyword>
<dbReference type="AlphaFoldDB" id="A0A8C4JSQ1"/>
<proteinExistence type="predicted"/>
<evidence type="ECO:0000313" key="2">
    <source>
        <dbReference type="Ensembl" id="ENSDNVP00000013685.1"/>
    </source>
</evidence>
<dbReference type="SUPFAM" id="SSF48726">
    <property type="entry name" value="Immunoglobulin"/>
    <property type="match status" value="1"/>
</dbReference>
<sequence length="58" mass="6533">MRNKRLFTQQFIFFLLYPSGFQSQAKCFQSGGDIQKPGDSLEISCKASGSSFGVYWLS</sequence>
<feature type="signal peptide" evidence="1">
    <location>
        <begin position="1"/>
        <end position="22"/>
    </location>
</feature>
<dbReference type="InterPro" id="IPR036179">
    <property type="entry name" value="Ig-like_dom_sf"/>
</dbReference>
<dbReference type="Ensembl" id="ENSDNVT00000016451.1">
    <property type="protein sequence ID" value="ENSDNVP00000013685.1"/>
    <property type="gene ID" value="ENSDNVG00000009647.1"/>
</dbReference>
<reference evidence="2" key="2">
    <citation type="submission" date="2025-09" db="UniProtKB">
        <authorList>
            <consortium name="Ensembl"/>
        </authorList>
    </citation>
    <scope>IDENTIFICATION</scope>
</reference>
<feature type="chain" id="PRO_5034265999" description="Ig-like domain-containing protein" evidence="1">
    <location>
        <begin position="23"/>
        <end position="58"/>
    </location>
</feature>
<keyword evidence="3" id="KW-1185">Reference proteome</keyword>
<dbReference type="Proteomes" id="UP000694423">
    <property type="component" value="Unplaced"/>
</dbReference>
<organism evidence="2 3">
    <name type="scientific">Dromaius novaehollandiae</name>
    <name type="common">Emu</name>
    <dbReference type="NCBI Taxonomy" id="8790"/>
    <lineage>
        <taxon>Eukaryota</taxon>
        <taxon>Metazoa</taxon>
        <taxon>Chordata</taxon>
        <taxon>Craniata</taxon>
        <taxon>Vertebrata</taxon>
        <taxon>Euteleostomi</taxon>
        <taxon>Archelosauria</taxon>
        <taxon>Archosauria</taxon>
        <taxon>Dinosauria</taxon>
        <taxon>Saurischia</taxon>
        <taxon>Theropoda</taxon>
        <taxon>Coelurosauria</taxon>
        <taxon>Aves</taxon>
        <taxon>Palaeognathae</taxon>
        <taxon>Casuariiformes</taxon>
        <taxon>Dromaiidae</taxon>
        <taxon>Dromaius</taxon>
    </lineage>
</organism>
<name>A0A8C4JSQ1_DRONO</name>
<reference evidence="2" key="1">
    <citation type="submission" date="2025-08" db="UniProtKB">
        <authorList>
            <consortium name="Ensembl"/>
        </authorList>
    </citation>
    <scope>IDENTIFICATION</scope>
</reference>
<evidence type="ECO:0000256" key="1">
    <source>
        <dbReference type="SAM" id="SignalP"/>
    </source>
</evidence>
<evidence type="ECO:0008006" key="4">
    <source>
        <dbReference type="Google" id="ProtNLM"/>
    </source>
</evidence>
<dbReference type="Gene3D" id="2.60.40.10">
    <property type="entry name" value="Immunoglobulins"/>
    <property type="match status" value="1"/>
</dbReference>
<accession>A0A8C4JSQ1</accession>
<evidence type="ECO:0000313" key="3">
    <source>
        <dbReference type="Proteomes" id="UP000694423"/>
    </source>
</evidence>